<dbReference type="AlphaFoldDB" id="A0AA38LVT4"/>
<feature type="compositionally biased region" description="Basic and acidic residues" evidence="1">
    <location>
        <begin position="353"/>
        <end position="365"/>
    </location>
</feature>
<name>A0AA38LVT4_9TREE</name>
<dbReference type="GeneID" id="77727860"/>
<evidence type="ECO:0000256" key="1">
    <source>
        <dbReference type="SAM" id="MobiDB-lite"/>
    </source>
</evidence>
<reference evidence="2" key="1">
    <citation type="journal article" date="2022" name="G3 (Bethesda)">
        <title>High quality genome of the basidiomycete yeast Dioszegia hungarica PDD-24b-2 isolated from cloud water.</title>
        <authorList>
            <person name="Jarrige D."/>
            <person name="Haridas S."/>
            <person name="Bleykasten-Grosshans C."/>
            <person name="Joly M."/>
            <person name="Nadalig T."/>
            <person name="Sancelme M."/>
            <person name="Vuilleumier S."/>
            <person name="Grigoriev I.V."/>
            <person name="Amato P."/>
            <person name="Bringel F."/>
        </authorList>
    </citation>
    <scope>NUCLEOTIDE SEQUENCE</scope>
    <source>
        <strain evidence="2">PDD-24b-2</strain>
    </source>
</reference>
<feature type="region of interest" description="Disordered" evidence="1">
    <location>
        <begin position="345"/>
        <end position="375"/>
    </location>
</feature>
<accession>A0AA38LVT4</accession>
<dbReference type="RefSeq" id="XP_052945538.1">
    <property type="nucleotide sequence ID" value="XM_053088655.1"/>
</dbReference>
<organism evidence="2 3">
    <name type="scientific">Dioszegia hungarica</name>
    <dbReference type="NCBI Taxonomy" id="4972"/>
    <lineage>
        <taxon>Eukaryota</taxon>
        <taxon>Fungi</taxon>
        <taxon>Dikarya</taxon>
        <taxon>Basidiomycota</taxon>
        <taxon>Agaricomycotina</taxon>
        <taxon>Tremellomycetes</taxon>
        <taxon>Tremellales</taxon>
        <taxon>Bulleribasidiaceae</taxon>
        <taxon>Dioszegia</taxon>
    </lineage>
</organism>
<comment type="caution">
    <text evidence="2">The sequence shown here is derived from an EMBL/GenBank/DDBJ whole genome shotgun (WGS) entry which is preliminary data.</text>
</comment>
<protein>
    <submittedName>
        <fullName evidence="2">Uncharacterized protein</fullName>
    </submittedName>
</protein>
<proteinExistence type="predicted"/>
<sequence>MPPTRISKKQHGGPTEAKRARTSGDSIAAVPASLDITAYPYVLSVIIGQSSLSALTILARCSKYTCQAVIPKLYRNLRLSTSQFEQLIEIGHAPSKRGSTSGLLGRSFSPYLREGLQHVRHLHITDLTCQWVVPPIPRGCLSRVTNVTITLTADDWRTQSTLPLPYKLLERLSKALRNFTIIINPSYSFTCRYPYIPPGTIYDFVTGASLTALTVVFRPGILAIFQRDVLTRQGVVHEWPLSHRLRPHIPLPYTVRLVAAEYSGYVFAPAGSADTIAMGPVAATGGNAMLDFTSWLDAQESGAMFSEQDEAVLRRMDRVFGTVRKYSVCRISLRQMRFLGQPDSEQRLCMGDGRSRGAHETKRGSSMDGGTDAVK</sequence>
<keyword evidence="3" id="KW-1185">Reference proteome</keyword>
<evidence type="ECO:0000313" key="2">
    <source>
        <dbReference type="EMBL" id="KAI9635761.1"/>
    </source>
</evidence>
<dbReference type="Proteomes" id="UP001164286">
    <property type="component" value="Unassembled WGS sequence"/>
</dbReference>
<evidence type="ECO:0000313" key="3">
    <source>
        <dbReference type="Proteomes" id="UP001164286"/>
    </source>
</evidence>
<feature type="compositionally biased region" description="Basic residues" evidence="1">
    <location>
        <begin position="1"/>
        <end position="11"/>
    </location>
</feature>
<feature type="region of interest" description="Disordered" evidence="1">
    <location>
        <begin position="1"/>
        <end position="24"/>
    </location>
</feature>
<dbReference type="EMBL" id="JAKWFO010000005">
    <property type="protein sequence ID" value="KAI9635761.1"/>
    <property type="molecule type" value="Genomic_DNA"/>
</dbReference>
<gene>
    <name evidence="2" type="ORF">MKK02DRAFT_33112</name>
</gene>